<feature type="compositionally biased region" description="Basic and acidic residues" evidence="1">
    <location>
        <begin position="49"/>
        <end position="75"/>
    </location>
</feature>
<accession>A0A2G9SB56</accession>
<name>A0A2G9SB56_AQUCT</name>
<reference evidence="3" key="1">
    <citation type="journal article" date="2017" name="Nat. Commun.">
        <title>The North American bullfrog draft genome provides insight into hormonal regulation of long noncoding RNA.</title>
        <authorList>
            <person name="Hammond S.A."/>
            <person name="Warren R.L."/>
            <person name="Vandervalk B.P."/>
            <person name="Kucuk E."/>
            <person name="Khan H."/>
            <person name="Gibb E.A."/>
            <person name="Pandoh P."/>
            <person name="Kirk H."/>
            <person name="Zhao Y."/>
            <person name="Jones M."/>
            <person name="Mungall A.J."/>
            <person name="Coope R."/>
            <person name="Pleasance S."/>
            <person name="Moore R.A."/>
            <person name="Holt R.A."/>
            <person name="Round J.M."/>
            <person name="Ohora S."/>
            <person name="Walle B.V."/>
            <person name="Veldhoen N."/>
            <person name="Helbing C.C."/>
            <person name="Birol I."/>
        </authorList>
    </citation>
    <scope>NUCLEOTIDE SEQUENCE [LARGE SCALE GENOMIC DNA]</scope>
</reference>
<evidence type="ECO:0000313" key="3">
    <source>
        <dbReference type="Proteomes" id="UP000228934"/>
    </source>
</evidence>
<proteinExistence type="predicted"/>
<keyword evidence="3" id="KW-1185">Reference proteome</keyword>
<evidence type="ECO:0000313" key="2">
    <source>
        <dbReference type="EMBL" id="PIO37418.1"/>
    </source>
</evidence>
<dbReference type="EMBL" id="KV926337">
    <property type="protein sequence ID" value="PIO37418.1"/>
    <property type="molecule type" value="Genomic_DNA"/>
</dbReference>
<feature type="region of interest" description="Disordered" evidence="1">
    <location>
        <begin position="47"/>
        <end position="126"/>
    </location>
</feature>
<sequence>MTKVAKSLRQNFGVRRSKEQISKRWSYLKLREPDQYRRIKRVLLKREKRLAGHHSEDSRDPPHHQEGEISPRPPEDLEEGEVEEVDEIVTQTGEKRLAGHHSEATRDSPYHQEGEISPRPPEDLEEGEVEEVDEIVTQIVPSYMLYVTAFWTVGLWFDFGLTVCRQERLSGRSSVGETFGVYSDGKTGRVYTALDLSQAEDCPDKFYLSQ</sequence>
<dbReference type="Proteomes" id="UP000228934">
    <property type="component" value="Unassembled WGS sequence"/>
</dbReference>
<evidence type="ECO:0000256" key="1">
    <source>
        <dbReference type="SAM" id="MobiDB-lite"/>
    </source>
</evidence>
<feature type="compositionally biased region" description="Acidic residues" evidence="1">
    <location>
        <begin position="76"/>
        <end position="87"/>
    </location>
</feature>
<dbReference type="AlphaFoldDB" id="A0A2G9SB56"/>
<protein>
    <submittedName>
        <fullName evidence="2">Uncharacterized protein</fullName>
    </submittedName>
</protein>
<feature type="region of interest" description="Disordered" evidence="1">
    <location>
        <begin position="1"/>
        <end position="21"/>
    </location>
</feature>
<gene>
    <name evidence="2" type="ORF">AB205_0043850</name>
</gene>
<feature type="compositionally biased region" description="Basic and acidic residues" evidence="1">
    <location>
        <begin position="93"/>
        <end position="122"/>
    </location>
</feature>
<organism evidence="2 3">
    <name type="scientific">Aquarana catesbeiana</name>
    <name type="common">American bullfrog</name>
    <name type="synonym">Rana catesbeiana</name>
    <dbReference type="NCBI Taxonomy" id="8400"/>
    <lineage>
        <taxon>Eukaryota</taxon>
        <taxon>Metazoa</taxon>
        <taxon>Chordata</taxon>
        <taxon>Craniata</taxon>
        <taxon>Vertebrata</taxon>
        <taxon>Euteleostomi</taxon>
        <taxon>Amphibia</taxon>
        <taxon>Batrachia</taxon>
        <taxon>Anura</taxon>
        <taxon>Neobatrachia</taxon>
        <taxon>Ranoidea</taxon>
        <taxon>Ranidae</taxon>
        <taxon>Aquarana</taxon>
    </lineage>
</organism>